<evidence type="ECO:0000313" key="5">
    <source>
        <dbReference type="Proteomes" id="UP000279911"/>
    </source>
</evidence>
<dbReference type="InterPro" id="IPR005490">
    <property type="entry name" value="LD_TPept_cat_dom"/>
</dbReference>
<keyword evidence="1" id="KW-0961">Cell wall biogenesis/degradation</keyword>
<dbReference type="Proteomes" id="UP000279911">
    <property type="component" value="Unassembled WGS sequence"/>
</dbReference>
<name>A0A427TSA7_9BACI</name>
<dbReference type="PROSITE" id="PS52029">
    <property type="entry name" value="LD_TPASE"/>
    <property type="match status" value="1"/>
</dbReference>
<gene>
    <name evidence="4" type="ORF">EJA10_10680</name>
</gene>
<feature type="region of interest" description="Disordered" evidence="2">
    <location>
        <begin position="1"/>
        <end position="27"/>
    </location>
</feature>
<comment type="caution">
    <text evidence="4">The sequence shown here is derived from an EMBL/GenBank/DDBJ whole genome shotgun (WGS) entry which is preliminary data.</text>
</comment>
<evidence type="ECO:0000256" key="1">
    <source>
        <dbReference type="PROSITE-ProRule" id="PRU01373"/>
    </source>
</evidence>
<dbReference type="AlphaFoldDB" id="A0A427TSA7"/>
<proteinExistence type="predicted"/>
<protein>
    <recommendedName>
        <fullName evidence="3">L,D-TPase catalytic domain-containing protein</fullName>
    </recommendedName>
</protein>
<dbReference type="GO" id="GO:0016740">
    <property type="term" value="F:transferase activity"/>
    <property type="evidence" value="ECO:0007669"/>
    <property type="project" value="InterPro"/>
</dbReference>
<comment type="pathway">
    <text evidence="1">Cell wall biogenesis; peptidoglycan biosynthesis.</text>
</comment>
<dbReference type="EMBL" id="RSFW01000013">
    <property type="protein sequence ID" value="RSD27259.1"/>
    <property type="molecule type" value="Genomic_DNA"/>
</dbReference>
<feature type="active site" description="Proton donor/acceptor" evidence="1">
    <location>
        <position position="143"/>
    </location>
</feature>
<feature type="active site" description="Nucleophile" evidence="1">
    <location>
        <position position="155"/>
    </location>
</feature>
<evidence type="ECO:0000313" key="4">
    <source>
        <dbReference type="EMBL" id="RSD27259.1"/>
    </source>
</evidence>
<sequence length="182" mass="20896">MIVVTPSKKSKTTGTMQRYEKRNGKWKKVSTPMKVVIGKKGTGKTKEGDARTPVGTFRLGTSFGWGTKPTKTKYPFKKATKYDYWIDDAESKDYNKWVRYKGNPHKKWKSFERLNHPLYKYGVVIRYNEKPIVKGAGSAIFLHVKTSKTKYTLGCVATSEKNLIKTLKWLDSKKKPIIVIKP</sequence>
<reference evidence="5" key="1">
    <citation type="submission" date="2018-12" db="EMBL/GenBank/DDBJ databases">
        <title>Bacillus chawlae sp. nov., Bacillus glennii sp. nov., and Bacillus saganii sp. nov. Isolated from the Vehicle Assembly Building at Kennedy Space Center where the Viking Spacecraft were Assembled.</title>
        <authorList>
            <person name="Seuylemezian A."/>
            <person name="Vaishampayan P."/>
        </authorList>
    </citation>
    <scope>NUCLEOTIDE SEQUENCE [LARGE SCALE GENOMIC DNA]</scope>
    <source>
        <strain evidence="5">DSM 13966</strain>
    </source>
</reference>
<feature type="domain" description="L,D-TPase catalytic" evidence="3">
    <location>
        <begin position="2"/>
        <end position="180"/>
    </location>
</feature>
<organism evidence="4 5">
    <name type="scientific">Mesobacillus subterraneus</name>
    <dbReference type="NCBI Taxonomy" id="285983"/>
    <lineage>
        <taxon>Bacteria</taxon>
        <taxon>Bacillati</taxon>
        <taxon>Bacillota</taxon>
        <taxon>Bacilli</taxon>
        <taxon>Bacillales</taxon>
        <taxon>Bacillaceae</taxon>
        <taxon>Mesobacillus</taxon>
    </lineage>
</organism>
<dbReference type="PANTHER" id="PTHR38589">
    <property type="entry name" value="BLR0621 PROTEIN"/>
    <property type="match status" value="1"/>
</dbReference>
<dbReference type="GO" id="GO:0071555">
    <property type="term" value="P:cell wall organization"/>
    <property type="evidence" value="ECO:0007669"/>
    <property type="project" value="UniProtKB-UniRule"/>
</dbReference>
<keyword evidence="1" id="KW-0133">Cell shape</keyword>
<dbReference type="GO" id="GO:0009252">
    <property type="term" value="P:peptidoglycan biosynthetic process"/>
    <property type="evidence" value="ECO:0007669"/>
    <property type="project" value="UniProtKB-KW"/>
</dbReference>
<dbReference type="GO" id="GO:0008360">
    <property type="term" value="P:regulation of cell shape"/>
    <property type="evidence" value="ECO:0007669"/>
    <property type="project" value="UniProtKB-UniRule"/>
</dbReference>
<dbReference type="OrthoDB" id="186490at2"/>
<dbReference type="Pfam" id="PF03734">
    <property type="entry name" value="YkuD"/>
    <property type="match status" value="1"/>
</dbReference>
<keyword evidence="1" id="KW-0573">Peptidoglycan synthesis</keyword>
<evidence type="ECO:0000256" key="2">
    <source>
        <dbReference type="SAM" id="MobiDB-lite"/>
    </source>
</evidence>
<dbReference type="CDD" id="cd16913">
    <property type="entry name" value="YkuD_like"/>
    <property type="match status" value="1"/>
</dbReference>
<dbReference type="PANTHER" id="PTHR38589:SF1">
    <property type="entry name" value="BLR0621 PROTEIN"/>
    <property type="match status" value="1"/>
</dbReference>
<accession>A0A427TSA7</accession>
<evidence type="ECO:0000259" key="3">
    <source>
        <dbReference type="PROSITE" id="PS52029"/>
    </source>
</evidence>